<evidence type="ECO:0000256" key="2">
    <source>
        <dbReference type="SAM" id="SignalP"/>
    </source>
</evidence>
<dbReference type="Proteomes" id="UP001064489">
    <property type="component" value="Chromosome 1"/>
</dbReference>
<reference evidence="3" key="2">
    <citation type="submission" date="2023-02" db="EMBL/GenBank/DDBJ databases">
        <authorList>
            <person name="Swenson N.G."/>
            <person name="Wegrzyn J.L."/>
            <person name="Mcevoy S.L."/>
        </authorList>
    </citation>
    <scope>NUCLEOTIDE SEQUENCE</scope>
    <source>
        <strain evidence="3">91603</strain>
        <tissue evidence="3">Leaf</tissue>
    </source>
</reference>
<protein>
    <recommendedName>
        <fullName evidence="5">Secreted protein</fullName>
    </recommendedName>
</protein>
<sequence length="70" mass="7851">MLCHSLLSCFFLYFLLSSNGDKYPTNTNAYHLVQWAGLISARHSNSTLTIQTPSSPIDKNGTEIYSRHTS</sequence>
<dbReference type="EMBL" id="JAJSOW010000003">
    <property type="protein sequence ID" value="KAI9193855.1"/>
    <property type="molecule type" value="Genomic_DNA"/>
</dbReference>
<evidence type="ECO:0008006" key="5">
    <source>
        <dbReference type="Google" id="ProtNLM"/>
    </source>
</evidence>
<keyword evidence="4" id="KW-1185">Reference proteome</keyword>
<dbReference type="AlphaFoldDB" id="A0AAD5NYZ5"/>
<feature type="region of interest" description="Disordered" evidence="1">
    <location>
        <begin position="50"/>
        <end position="70"/>
    </location>
</feature>
<feature type="chain" id="PRO_5042139348" description="Secreted protein" evidence="2">
    <location>
        <begin position="21"/>
        <end position="70"/>
    </location>
</feature>
<name>A0AAD5NYZ5_ACENE</name>
<evidence type="ECO:0000256" key="1">
    <source>
        <dbReference type="SAM" id="MobiDB-lite"/>
    </source>
</evidence>
<accession>A0AAD5NYZ5</accession>
<evidence type="ECO:0000313" key="4">
    <source>
        <dbReference type="Proteomes" id="UP001064489"/>
    </source>
</evidence>
<proteinExistence type="predicted"/>
<reference evidence="3" key="1">
    <citation type="journal article" date="2022" name="Plant J.">
        <title>Strategies of tolerance reflected in two North American maple genomes.</title>
        <authorList>
            <person name="McEvoy S.L."/>
            <person name="Sezen U.U."/>
            <person name="Trouern-Trend A."/>
            <person name="McMahon S.M."/>
            <person name="Schaberg P.G."/>
            <person name="Yang J."/>
            <person name="Wegrzyn J.L."/>
            <person name="Swenson N.G."/>
        </authorList>
    </citation>
    <scope>NUCLEOTIDE SEQUENCE</scope>
    <source>
        <strain evidence="3">91603</strain>
    </source>
</reference>
<keyword evidence="2" id="KW-0732">Signal</keyword>
<comment type="caution">
    <text evidence="3">The sequence shown here is derived from an EMBL/GenBank/DDBJ whole genome shotgun (WGS) entry which is preliminary data.</text>
</comment>
<feature type="signal peptide" evidence="2">
    <location>
        <begin position="1"/>
        <end position="20"/>
    </location>
</feature>
<organism evidence="3 4">
    <name type="scientific">Acer negundo</name>
    <name type="common">Box elder</name>
    <dbReference type="NCBI Taxonomy" id="4023"/>
    <lineage>
        <taxon>Eukaryota</taxon>
        <taxon>Viridiplantae</taxon>
        <taxon>Streptophyta</taxon>
        <taxon>Embryophyta</taxon>
        <taxon>Tracheophyta</taxon>
        <taxon>Spermatophyta</taxon>
        <taxon>Magnoliopsida</taxon>
        <taxon>eudicotyledons</taxon>
        <taxon>Gunneridae</taxon>
        <taxon>Pentapetalae</taxon>
        <taxon>rosids</taxon>
        <taxon>malvids</taxon>
        <taxon>Sapindales</taxon>
        <taxon>Sapindaceae</taxon>
        <taxon>Hippocastanoideae</taxon>
        <taxon>Acereae</taxon>
        <taxon>Acer</taxon>
    </lineage>
</organism>
<gene>
    <name evidence="3" type="ORF">LWI28_000703</name>
</gene>
<evidence type="ECO:0000313" key="3">
    <source>
        <dbReference type="EMBL" id="KAI9193855.1"/>
    </source>
</evidence>